<dbReference type="NCBIfam" id="TIGR01167">
    <property type="entry name" value="LPXTG_anchor"/>
    <property type="match status" value="1"/>
</dbReference>
<dbReference type="Proteomes" id="UP000095645">
    <property type="component" value="Unassembled WGS sequence"/>
</dbReference>
<feature type="compositionally biased region" description="Polar residues" evidence="1">
    <location>
        <begin position="644"/>
        <end position="654"/>
    </location>
</feature>
<feature type="signal peptide" evidence="3">
    <location>
        <begin position="1"/>
        <end position="26"/>
    </location>
</feature>
<sequence length="685" mass="70774">MRKKQLFALLMAGALSVGMAPTATFAADTAAETSAEGELEGELDSADTEEPSEDPAETPEEPAEDPAETPEDPAETPAETTADPTDAPTAEETDEQAAEAGSAIVIGGDSFTSLEKAFAAVPDCEDMINGEPTYVKLKGTIEVNNTINVPEKKNIMLVAAEDNTTIKRAAGFTESMFTVNGGNLQMAGGSVTDSDGNAIGSGSLTVEGTGDGVTGSIVEVVSGNYALIDGTTLKGNTTTGNGGAVNNAAGANVYLLGGTITANSAAAGGAIYSEGTVNIRGTVSVTGNTVTNSFEVASNLVLAKDGVINVSGAVTGSAIGVAVQEANAGRTVVKLGDAVTDVKLADVLSQITYEGDSSLKIGEDGTLVSTTEPSPTPTPAEEKLKVTGKECKWSGSGTVKIKFQSNVKGTYYIDWVKRGEKAPTIDTSRVGAPIEADTNVTAKVTDLPDYDVDIYVCVISDKDKSNYGSVMFQPDSKERPVTPTPSHTPVVPDVKESVVQGFEKALVFYPNTFYDFKVIGAGTQNNNPGEGDVRWVPVGWSMSSNPSTWNTSWKIGAKSGIYTDAEKAYTIYIKYAKQVYSGNDWQETDASEVLPYQFKAAPLTQATTTPGANGTSGDGTGSGDGTTDGGTTDVTPTTYADGTNGTAKSAVSTGDESPIGTMLALAAASVLAGGYVLIRRRKKEM</sequence>
<evidence type="ECO:0008006" key="6">
    <source>
        <dbReference type="Google" id="ProtNLM"/>
    </source>
</evidence>
<feature type="compositionally biased region" description="Acidic residues" evidence="1">
    <location>
        <begin position="35"/>
        <end position="74"/>
    </location>
</feature>
<dbReference type="InterPro" id="IPR011050">
    <property type="entry name" value="Pectin_lyase_fold/virulence"/>
</dbReference>
<dbReference type="InterPro" id="IPR012332">
    <property type="entry name" value="Autotransporter_pectin_lyase_C"/>
</dbReference>
<feature type="compositionally biased region" description="Low complexity" evidence="1">
    <location>
        <begin position="75"/>
        <end position="88"/>
    </location>
</feature>
<keyword evidence="2" id="KW-1133">Transmembrane helix</keyword>
<name>A0A174A1P8_9FIRM</name>
<dbReference type="EMBL" id="CYZP01000008">
    <property type="protein sequence ID" value="CUN82592.1"/>
    <property type="molecule type" value="Genomic_DNA"/>
</dbReference>
<keyword evidence="3" id="KW-0732">Signal</keyword>
<evidence type="ECO:0000313" key="5">
    <source>
        <dbReference type="Proteomes" id="UP000095645"/>
    </source>
</evidence>
<feature type="region of interest" description="Disordered" evidence="1">
    <location>
        <begin position="606"/>
        <end position="654"/>
    </location>
</feature>
<evidence type="ECO:0000256" key="2">
    <source>
        <dbReference type="SAM" id="Phobius"/>
    </source>
</evidence>
<evidence type="ECO:0000256" key="1">
    <source>
        <dbReference type="SAM" id="MobiDB-lite"/>
    </source>
</evidence>
<feature type="transmembrane region" description="Helical" evidence="2">
    <location>
        <begin position="659"/>
        <end position="678"/>
    </location>
</feature>
<keyword evidence="2" id="KW-0472">Membrane</keyword>
<proteinExistence type="predicted"/>
<dbReference type="Gene3D" id="2.160.20.20">
    <property type="match status" value="1"/>
</dbReference>
<protein>
    <recommendedName>
        <fullName evidence="6">LPXTG cell wall anchor domain-containing protein</fullName>
    </recommendedName>
</protein>
<evidence type="ECO:0000313" key="4">
    <source>
        <dbReference type="EMBL" id="CUN82592.1"/>
    </source>
</evidence>
<feature type="chain" id="PRO_5008017326" description="LPXTG cell wall anchor domain-containing protein" evidence="3">
    <location>
        <begin position="27"/>
        <end position="685"/>
    </location>
</feature>
<dbReference type="SUPFAM" id="SSF51126">
    <property type="entry name" value="Pectin lyase-like"/>
    <property type="match status" value="1"/>
</dbReference>
<evidence type="ECO:0000256" key="3">
    <source>
        <dbReference type="SAM" id="SignalP"/>
    </source>
</evidence>
<feature type="region of interest" description="Disordered" evidence="1">
    <location>
        <begin position="27"/>
        <end position="100"/>
    </location>
</feature>
<keyword evidence="2" id="KW-0812">Transmembrane</keyword>
<dbReference type="RefSeq" id="WP_242859543.1">
    <property type="nucleotide sequence ID" value="NZ_CYZP01000008.1"/>
</dbReference>
<organism evidence="4 5">
    <name type="scientific">Blautia obeum</name>
    <dbReference type="NCBI Taxonomy" id="40520"/>
    <lineage>
        <taxon>Bacteria</taxon>
        <taxon>Bacillati</taxon>
        <taxon>Bacillota</taxon>
        <taxon>Clostridia</taxon>
        <taxon>Lachnospirales</taxon>
        <taxon>Lachnospiraceae</taxon>
        <taxon>Blautia</taxon>
    </lineage>
</organism>
<feature type="compositionally biased region" description="Gly residues" evidence="1">
    <location>
        <begin position="614"/>
        <end position="628"/>
    </location>
</feature>
<accession>A0A174A1P8</accession>
<feature type="compositionally biased region" description="Low complexity" evidence="1">
    <location>
        <begin position="629"/>
        <end position="643"/>
    </location>
</feature>
<dbReference type="AlphaFoldDB" id="A0A174A1P8"/>
<gene>
    <name evidence="4" type="ORF">ERS852476_01172</name>
</gene>
<reference evidence="4 5" key="1">
    <citation type="submission" date="2015-09" db="EMBL/GenBank/DDBJ databases">
        <authorList>
            <consortium name="Pathogen Informatics"/>
        </authorList>
    </citation>
    <scope>NUCLEOTIDE SEQUENCE [LARGE SCALE GENOMIC DNA]</scope>
    <source>
        <strain evidence="4 5">2789STDY5834861</strain>
    </source>
</reference>